<evidence type="ECO:0000256" key="2">
    <source>
        <dbReference type="ARBA" id="ARBA00022475"/>
    </source>
</evidence>
<dbReference type="AlphaFoldDB" id="A0A9X1PCH5"/>
<feature type="transmembrane region" description="Helical" evidence="6">
    <location>
        <begin position="749"/>
        <end position="773"/>
    </location>
</feature>
<dbReference type="InterPro" id="IPR047699">
    <property type="entry name" value="Permease_put_prefix"/>
</dbReference>
<name>A0A9X1PCH5_9BACT</name>
<dbReference type="InterPro" id="IPR050250">
    <property type="entry name" value="Macrolide_Exporter_MacB"/>
</dbReference>
<feature type="transmembrane region" description="Helical" evidence="6">
    <location>
        <begin position="414"/>
        <end position="437"/>
    </location>
</feature>
<feature type="domain" description="ABC3 transporter permease C-terminal" evidence="7">
    <location>
        <begin position="369"/>
        <end position="485"/>
    </location>
</feature>
<evidence type="ECO:0000256" key="5">
    <source>
        <dbReference type="ARBA" id="ARBA00023136"/>
    </source>
</evidence>
<feature type="domain" description="MacB-like periplasmic core" evidence="8">
    <location>
        <begin position="102"/>
        <end position="322"/>
    </location>
</feature>
<feature type="transmembrane region" description="Helical" evidence="6">
    <location>
        <begin position="505"/>
        <end position="525"/>
    </location>
</feature>
<keyword evidence="3 6" id="KW-0812">Transmembrane</keyword>
<feature type="domain" description="ABC3 transporter permease C-terminal" evidence="7">
    <location>
        <begin position="752"/>
        <end position="861"/>
    </location>
</feature>
<sequence length="872" mass="98079">MSRNPPEPPQWATTLLRWWADPNTSEEVEGDLLEMYAYWKQTAGSQQANWRYALSVLKLLRPFAQQKKSHDYPKTYLFSHIMIQNYFKIALRNILKHKGYAAINIGGLSVGMAVAMLIGLWVYDELSFDKYHKNHDRVVQLFQFVTFEVEKSTYDVMPIPLADELRTKYPDFKSVVMSKRQGQILAAGEKKFAKTGSSVEPAFLEMMSVKMLAGSHSNGLKDANSILLSESLAKAFFGEMNPINQLVKLDNKVNVKVTGVYEDFPNNSTFKETLYITPWNLLLNNDPYAKSIENDWDSNSYQIYAQLKDGADPNQVSAKIKEIRTKMDDPPRYKPEFFLHPMNKWHLYGEFKNGVNTGGLIQFVWLFGIIGVFVLLLACINFMNLSTARSEKRAKEVGIRKAIGSLRGQLIGQFFSESLLVVFLAFILSILLAAAALPFFNGVAQKQMSILWFNPNFWLLGLGFCLLTGIIAGSYPAIYLSSFQPLKVLKGTFSVGRFAAIPRKVLVVMQFTVSVTLIIGTIIIFRQIQFAKNRPVGYSKNGLIEVKMNTPELLEHYQALRQDLLNTGAVKEMSQSSGVITAQDGGTTDISWEGKSPDTQPLVMHNSVTHDYGKTIGWQMLQGRDFSRTFSTDSSAMILNESAAKLMNLKKPLDSFVRASGKQFRIIGVVKDMIKENPFSPVSPSFFVVNYRNISVINIRLTPDISASEAIGKVETVFQKYNPGSPFTYNFADEEYSKKFGTEERIGKLASFFAVLAIFISCLGLFGLASFVAEQRTKEIGIRKVLGASVSNLWGMLSKDFVLLVIISCLVSIPISWYVMNDWLKNYKYHTEISWWIFALTGLGALGITLLTVSYQAIKAALLDPVKSLRSE</sequence>
<feature type="transmembrane region" description="Helical" evidence="6">
    <location>
        <begin position="101"/>
        <end position="123"/>
    </location>
</feature>
<feature type="transmembrane region" description="Helical" evidence="6">
    <location>
        <begin position="833"/>
        <end position="853"/>
    </location>
</feature>
<keyword evidence="4 6" id="KW-1133">Transmembrane helix</keyword>
<feature type="transmembrane region" description="Helical" evidence="6">
    <location>
        <begin position="363"/>
        <end position="385"/>
    </location>
</feature>
<proteinExistence type="predicted"/>
<evidence type="ECO:0000259" key="7">
    <source>
        <dbReference type="Pfam" id="PF02687"/>
    </source>
</evidence>
<evidence type="ECO:0000256" key="6">
    <source>
        <dbReference type="SAM" id="Phobius"/>
    </source>
</evidence>
<reference evidence="9" key="1">
    <citation type="submission" date="2021-12" db="EMBL/GenBank/DDBJ databases">
        <title>Novel species in genus Dyadobacter.</title>
        <authorList>
            <person name="Ma C."/>
        </authorList>
    </citation>
    <scope>NUCLEOTIDE SEQUENCE</scope>
    <source>
        <strain evidence="9">CY399</strain>
    </source>
</reference>
<evidence type="ECO:0000313" key="10">
    <source>
        <dbReference type="Proteomes" id="UP001139700"/>
    </source>
</evidence>
<feature type="transmembrane region" description="Helical" evidence="6">
    <location>
        <begin position="801"/>
        <end position="821"/>
    </location>
</feature>
<comment type="subcellular location">
    <subcellularLocation>
        <location evidence="1">Cell membrane</location>
        <topology evidence="1">Multi-pass membrane protein</topology>
    </subcellularLocation>
</comment>
<accession>A0A9X1PCH5</accession>
<evidence type="ECO:0000256" key="1">
    <source>
        <dbReference type="ARBA" id="ARBA00004651"/>
    </source>
</evidence>
<dbReference type="InterPro" id="IPR003838">
    <property type="entry name" value="ABC3_permease_C"/>
</dbReference>
<dbReference type="PANTHER" id="PTHR30572">
    <property type="entry name" value="MEMBRANE COMPONENT OF TRANSPORTER-RELATED"/>
    <property type="match status" value="1"/>
</dbReference>
<evidence type="ECO:0000313" key="9">
    <source>
        <dbReference type="EMBL" id="MCF0041153.1"/>
    </source>
</evidence>
<dbReference type="NCBIfam" id="NF038404">
    <property type="entry name" value="perm_prefix_2"/>
    <property type="match status" value="1"/>
</dbReference>
<organism evidence="9 10">
    <name type="scientific">Dyadobacter fanqingshengii</name>
    <dbReference type="NCBI Taxonomy" id="2906443"/>
    <lineage>
        <taxon>Bacteria</taxon>
        <taxon>Pseudomonadati</taxon>
        <taxon>Bacteroidota</taxon>
        <taxon>Cytophagia</taxon>
        <taxon>Cytophagales</taxon>
        <taxon>Spirosomataceae</taxon>
        <taxon>Dyadobacter</taxon>
    </lineage>
</organism>
<dbReference type="PANTHER" id="PTHR30572:SF18">
    <property type="entry name" value="ABC-TYPE MACROLIDE FAMILY EXPORT SYSTEM PERMEASE COMPONENT 2"/>
    <property type="match status" value="1"/>
</dbReference>
<feature type="transmembrane region" description="Helical" evidence="6">
    <location>
        <begin position="457"/>
        <end position="480"/>
    </location>
</feature>
<comment type="caution">
    <text evidence="9">The sequence shown here is derived from an EMBL/GenBank/DDBJ whole genome shotgun (WGS) entry which is preliminary data.</text>
</comment>
<dbReference type="InterPro" id="IPR025857">
    <property type="entry name" value="MacB_PCD"/>
</dbReference>
<keyword evidence="10" id="KW-1185">Reference proteome</keyword>
<keyword evidence="5 6" id="KW-0472">Membrane</keyword>
<evidence type="ECO:0000256" key="4">
    <source>
        <dbReference type="ARBA" id="ARBA00022989"/>
    </source>
</evidence>
<dbReference type="Pfam" id="PF02687">
    <property type="entry name" value="FtsX"/>
    <property type="match status" value="2"/>
</dbReference>
<dbReference type="GO" id="GO:0005886">
    <property type="term" value="C:plasma membrane"/>
    <property type="evidence" value="ECO:0007669"/>
    <property type="project" value="UniProtKB-SubCell"/>
</dbReference>
<dbReference type="EMBL" id="JAJTTA010000002">
    <property type="protein sequence ID" value="MCF0041153.1"/>
    <property type="molecule type" value="Genomic_DNA"/>
</dbReference>
<dbReference type="Proteomes" id="UP001139700">
    <property type="component" value="Unassembled WGS sequence"/>
</dbReference>
<evidence type="ECO:0000256" key="3">
    <source>
        <dbReference type="ARBA" id="ARBA00022692"/>
    </source>
</evidence>
<evidence type="ECO:0000259" key="8">
    <source>
        <dbReference type="Pfam" id="PF12704"/>
    </source>
</evidence>
<dbReference type="GO" id="GO:0022857">
    <property type="term" value="F:transmembrane transporter activity"/>
    <property type="evidence" value="ECO:0007669"/>
    <property type="project" value="TreeGrafter"/>
</dbReference>
<keyword evidence="2" id="KW-1003">Cell membrane</keyword>
<feature type="domain" description="MacB-like periplasmic core" evidence="8">
    <location>
        <begin position="515"/>
        <end position="716"/>
    </location>
</feature>
<dbReference type="RefSeq" id="WP_234613707.1">
    <property type="nucleotide sequence ID" value="NZ_CP098806.1"/>
</dbReference>
<dbReference type="Pfam" id="PF12704">
    <property type="entry name" value="MacB_PCD"/>
    <property type="match status" value="2"/>
</dbReference>
<protein>
    <submittedName>
        <fullName evidence="9">ABC transporter permease</fullName>
    </submittedName>
</protein>
<gene>
    <name evidence="9" type="ORF">LXM24_13715</name>
</gene>